<dbReference type="EMBL" id="BPLQ01009171">
    <property type="protein sequence ID" value="GIY42253.1"/>
    <property type="molecule type" value="Genomic_DNA"/>
</dbReference>
<keyword evidence="3" id="KW-1185">Reference proteome</keyword>
<sequence>MVLCRKLASDTQKLLQPTPPLFPSPPFRRFSLRALIRIPLIRTFYCGGGVGSLGDAGDSIERLIGVEDSFCFCVPFDGGVVGTFVRGSKRGKGGGEKGVNNGSRGGPFSNGRRKGD</sequence>
<feature type="region of interest" description="Disordered" evidence="1">
    <location>
        <begin position="86"/>
        <end position="116"/>
    </location>
</feature>
<gene>
    <name evidence="2" type="ORF">CDAR_236251</name>
</gene>
<evidence type="ECO:0000313" key="2">
    <source>
        <dbReference type="EMBL" id="GIY42253.1"/>
    </source>
</evidence>
<proteinExistence type="predicted"/>
<evidence type="ECO:0008006" key="4">
    <source>
        <dbReference type="Google" id="ProtNLM"/>
    </source>
</evidence>
<dbReference type="AlphaFoldDB" id="A0AAV4T6N9"/>
<dbReference type="Proteomes" id="UP001054837">
    <property type="component" value="Unassembled WGS sequence"/>
</dbReference>
<evidence type="ECO:0000313" key="3">
    <source>
        <dbReference type="Proteomes" id="UP001054837"/>
    </source>
</evidence>
<name>A0AAV4T6N9_9ARAC</name>
<comment type="caution">
    <text evidence="2">The sequence shown here is derived from an EMBL/GenBank/DDBJ whole genome shotgun (WGS) entry which is preliminary data.</text>
</comment>
<protein>
    <recommendedName>
        <fullName evidence="4">Glycine-rich protein</fullName>
    </recommendedName>
</protein>
<organism evidence="2 3">
    <name type="scientific">Caerostris darwini</name>
    <dbReference type="NCBI Taxonomy" id="1538125"/>
    <lineage>
        <taxon>Eukaryota</taxon>
        <taxon>Metazoa</taxon>
        <taxon>Ecdysozoa</taxon>
        <taxon>Arthropoda</taxon>
        <taxon>Chelicerata</taxon>
        <taxon>Arachnida</taxon>
        <taxon>Araneae</taxon>
        <taxon>Araneomorphae</taxon>
        <taxon>Entelegynae</taxon>
        <taxon>Araneoidea</taxon>
        <taxon>Araneidae</taxon>
        <taxon>Caerostris</taxon>
    </lineage>
</organism>
<accession>A0AAV4T6N9</accession>
<reference evidence="2 3" key="1">
    <citation type="submission" date="2021-06" db="EMBL/GenBank/DDBJ databases">
        <title>Caerostris darwini draft genome.</title>
        <authorList>
            <person name="Kono N."/>
            <person name="Arakawa K."/>
        </authorList>
    </citation>
    <scope>NUCLEOTIDE SEQUENCE [LARGE SCALE GENOMIC DNA]</scope>
</reference>
<evidence type="ECO:0000256" key="1">
    <source>
        <dbReference type="SAM" id="MobiDB-lite"/>
    </source>
</evidence>